<keyword evidence="2" id="KW-0732">Signal</keyword>
<dbReference type="RefSeq" id="XP_019048723.1">
    <property type="nucleotide sequence ID" value="XM_019189161.1"/>
</dbReference>
<proteinExistence type="predicted"/>
<protein>
    <submittedName>
        <fullName evidence="3">Uncharacterized protein</fullName>
    </submittedName>
</protein>
<dbReference type="KEGG" id="kbi:30206896"/>
<reference evidence="4" key="2">
    <citation type="submission" date="2013-07" db="EMBL/GenBank/DDBJ databases">
        <authorList>
            <consortium name="The Broad Institute Genome Sequencing Platform"/>
            <person name="Cuomo C."/>
            <person name="Litvintseva A."/>
            <person name="Chen Y."/>
            <person name="Heitman J."/>
            <person name="Sun S."/>
            <person name="Springer D."/>
            <person name="Dromer F."/>
            <person name="Young S.K."/>
            <person name="Zeng Q."/>
            <person name="Gargeya S."/>
            <person name="Fitzgerald M."/>
            <person name="Abouelleil A."/>
            <person name="Alvarado L."/>
            <person name="Berlin A.M."/>
            <person name="Chapman S.B."/>
            <person name="Dewar J."/>
            <person name="Goldberg J."/>
            <person name="Griggs A."/>
            <person name="Gujja S."/>
            <person name="Hansen M."/>
            <person name="Howarth C."/>
            <person name="Imamovic A."/>
            <person name="Larimer J."/>
            <person name="McCowan C."/>
            <person name="Murphy C."/>
            <person name="Pearson M."/>
            <person name="Priest M."/>
            <person name="Roberts A."/>
            <person name="Saif S."/>
            <person name="Shea T."/>
            <person name="Sykes S."/>
            <person name="Wortman J."/>
            <person name="Nusbaum C."/>
            <person name="Birren B."/>
        </authorList>
    </citation>
    <scope>NUCLEOTIDE SEQUENCE</scope>
    <source>
        <strain evidence="4">CBS 10118</strain>
    </source>
</reference>
<dbReference type="AlphaFoldDB" id="A0A1B9G9G7"/>
<name>A0A1B9G9G7_9TREE</name>
<dbReference type="VEuPathDB" id="FungiDB:I302_02497"/>
<dbReference type="GeneID" id="30206896"/>
<evidence type="ECO:0000313" key="3">
    <source>
        <dbReference type="EMBL" id="OCF27653.1"/>
    </source>
</evidence>
<evidence type="ECO:0000256" key="2">
    <source>
        <dbReference type="SAM" id="SignalP"/>
    </source>
</evidence>
<accession>A0A1B9G9G7</accession>
<gene>
    <name evidence="3" type="ORF">I302_02497</name>
    <name evidence="4" type="ORF">I302_103794</name>
</gene>
<reference evidence="4" key="4">
    <citation type="submission" date="2024-02" db="EMBL/GenBank/DDBJ databases">
        <title>Comparative genomics of Cryptococcus and Kwoniella reveals pathogenesis evolution and contrasting modes of karyotype evolution via chromosome fusion or intercentromeric recombination.</title>
        <authorList>
            <person name="Coelho M.A."/>
            <person name="David-Palma M."/>
            <person name="Shea T."/>
            <person name="Bowers K."/>
            <person name="McGinley-Smith S."/>
            <person name="Mohammad A.W."/>
            <person name="Gnirke A."/>
            <person name="Yurkov A.M."/>
            <person name="Nowrousian M."/>
            <person name="Sun S."/>
            <person name="Cuomo C.A."/>
            <person name="Heitman J."/>
        </authorList>
    </citation>
    <scope>NUCLEOTIDE SEQUENCE</scope>
    <source>
        <strain evidence="4">CBS 10118</strain>
    </source>
</reference>
<feature type="chain" id="PRO_5042334930" evidence="2">
    <location>
        <begin position="19"/>
        <end position="257"/>
    </location>
</feature>
<reference evidence="3" key="1">
    <citation type="submission" date="2013-07" db="EMBL/GenBank/DDBJ databases">
        <title>The Genome Sequence of Cryptococcus bestiolae CBS10118.</title>
        <authorList>
            <consortium name="The Broad Institute Genome Sequencing Platform"/>
            <person name="Cuomo C."/>
            <person name="Litvintseva A."/>
            <person name="Chen Y."/>
            <person name="Heitman J."/>
            <person name="Sun S."/>
            <person name="Springer D."/>
            <person name="Dromer F."/>
            <person name="Young S.K."/>
            <person name="Zeng Q."/>
            <person name="Gargeya S."/>
            <person name="Fitzgerald M."/>
            <person name="Abouelleil A."/>
            <person name="Alvarado L."/>
            <person name="Berlin A.M."/>
            <person name="Chapman S.B."/>
            <person name="Dewar J."/>
            <person name="Goldberg J."/>
            <person name="Griggs A."/>
            <person name="Gujja S."/>
            <person name="Hansen M."/>
            <person name="Howarth C."/>
            <person name="Imamovic A."/>
            <person name="Larimer J."/>
            <person name="McCowan C."/>
            <person name="Murphy C."/>
            <person name="Pearson M."/>
            <person name="Priest M."/>
            <person name="Roberts A."/>
            <person name="Saif S."/>
            <person name="Shea T."/>
            <person name="Sykes S."/>
            <person name="Wortman J."/>
            <person name="Nusbaum C."/>
            <person name="Birren B."/>
        </authorList>
    </citation>
    <scope>NUCLEOTIDE SEQUENCE [LARGE SCALE GENOMIC DNA]</scope>
    <source>
        <strain evidence="3">CBS 10118</strain>
    </source>
</reference>
<dbReference type="EMBL" id="KI894019">
    <property type="protein sequence ID" value="OCF27653.1"/>
    <property type="molecule type" value="Genomic_DNA"/>
</dbReference>
<keyword evidence="5" id="KW-1185">Reference proteome</keyword>
<feature type="region of interest" description="Disordered" evidence="1">
    <location>
        <begin position="226"/>
        <end position="257"/>
    </location>
</feature>
<evidence type="ECO:0000313" key="4">
    <source>
        <dbReference type="EMBL" id="WVW81797.1"/>
    </source>
</evidence>
<dbReference type="EMBL" id="CP144542">
    <property type="protein sequence ID" value="WVW81797.1"/>
    <property type="molecule type" value="Genomic_DNA"/>
</dbReference>
<reference evidence="3" key="3">
    <citation type="submission" date="2014-01" db="EMBL/GenBank/DDBJ databases">
        <title>Evolution of pathogenesis and genome organization in the Tremellales.</title>
        <authorList>
            <person name="Cuomo C."/>
            <person name="Litvintseva A."/>
            <person name="Heitman J."/>
            <person name="Chen Y."/>
            <person name="Sun S."/>
            <person name="Springer D."/>
            <person name="Dromer F."/>
            <person name="Young S."/>
            <person name="Zeng Q."/>
            <person name="Chapman S."/>
            <person name="Gujja S."/>
            <person name="Saif S."/>
            <person name="Birren B."/>
        </authorList>
    </citation>
    <scope>NUCLEOTIDE SEQUENCE</scope>
    <source>
        <strain evidence="3">CBS 10118</strain>
    </source>
</reference>
<feature type="compositionally biased region" description="Polar residues" evidence="1">
    <location>
        <begin position="95"/>
        <end position="106"/>
    </location>
</feature>
<evidence type="ECO:0000256" key="1">
    <source>
        <dbReference type="SAM" id="MobiDB-lite"/>
    </source>
</evidence>
<dbReference type="Proteomes" id="UP000092730">
    <property type="component" value="Chromosome 2"/>
</dbReference>
<evidence type="ECO:0000313" key="5">
    <source>
        <dbReference type="Proteomes" id="UP000092730"/>
    </source>
</evidence>
<sequence>MTPLIHLLALFLPLSTLALPALSTATPSYRTILKREDDKVTTTMTTTITTDNPPSTTSLDKSTAKAEDNLFGKVASLAAERASSSANGANGDGTKLSTAQYSAETPTSKENKDVRSTLTVQIDPYTCASDGDEAYCNEASPEKRLPIHTVYSDNATTTSSWVFSAYEKGDANTGYWKDSDPVKVVNCEIQIIPGGESDGGTVQVHTQKPFVKEVDPKNLLRLKCDGEEGDVEKDEGEKERKMMAKRRKRMMIDRIGQ</sequence>
<organism evidence="3">
    <name type="scientific">Kwoniella bestiolae CBS 10118</name>
    <dbReference type="NCBI Taxonomy" id="1296100"/>
    <lineage>
        <taxon>Eukaryota</taxon>
        <taxon>Fungi</taxon>
        <taxon>Dikarya</taxon>
        <taxon>Basidiomycota</taxon>
        <taxon>Agaricomycotina</taxon>
        <taxon>Tremellomycetes</taxon>
        <taxon>Tremellales</taxon>
        <taxon>Cryptococcaceae</taxon>
        <taxon>Kwoniella</taxon>
    </lineage>
</organism>
<dbReference type="OrthoDB" id="2565273at2759"/>
<feature type="signal peptide" evidence="2">
    <location>
        <begin position="1"/>
        <end position="18"/>
    </location>
</feature>
<feature type="region of interest" description="Disordered" evidence="1">
    <location>
        <begin position="82"/>
        <end position="114"/>
    </location>
</feature>